<gene>
    <name evidence="7" type="ORF">FYJ37_14955</name>
</gene>
<dbReference type="NCBIfam" id="TIGR00367">
    <property type="entry name" value="calcium/sodium antiporter"/>
    <property type="match status" value="1"/>
</dbReference>
<dbReference type="GO" id="GO:0006874">
    <property type="term" value="P:intracellular calcium ion homeostasis"/>
    <property type="evidence" value="ECO:0007669"/>
    <property type="project" value="TreeGrafter"/>
</dbReference>
<dbReference type="Gene3D" id="1.20.1420.30">
    <property type="entry name" value="NCX, central ion-binding region"/>
    <property type="match status" value="1"/>
</dbReference>
<dbReference type="InterPro" id="IPR004837">
    <property type="entry name" value="NaCa_Exmemb"/>
</dbReference>
<protein>
    <submittedName>
        <fullName evidence="7">Calcium/sodium antiporter</fullName>
    </submittedName>
</protein>
<keyword evidence="3 5" id="KW-1133">Transmembrane helix</keyword>
<feature type="domain" description="Sodium/calcium exchanger membrane region" evidence="6">
    <location>
        <begin position="6"/>
        <end position="149"/>
    </location>
</feature>
<accession>A0A844F7K3</accession>
<sequence length="316" mass="33798">MTVGYYILIFLFGLVLLVWGSSLFVDSAVSVAGRLHLPEVLIGATIVSLGTTLPEVLFSTMASVRHLPEMAIGNALGSILCNTGFIAGMMLVLRPIYLNGKAVANVVSGTVFLGLSFAVYVAGAVMEQGLSRATGGMLLLVCILFLAYNVRNAYSRQQEEKEMHAQEQAFGISDIIRLALEAVVIYIGASMLVEVGPKLARAFGVPEMIISLIFVALGTSLPELVTSLMALRKKHASLSMGNIIGADILNFVMVGGLSAVICPIPFQESILKLELPVIFFMLFILCIPSITRKKAGRLQGLLLLGSYILYLAVLAA</sequence>
<dbReference type="Pfam" id="PF01699">
    <property type="entry name" value="Na_Ca_ex"/>
    <property type="match status" value="2"/>
</dbReference>
<evidence type="ECO:0000256" key="1">
    <source>
        <dbReference type="ARBA" id="ARBA00004141"/>
    </source>
</evidence>
<dbReference type="PANTHER" id="PTHR10846:SF8">
    <property type="entry name" value="INNER MEMBRANE PROTEIN YRBG"/>
    <property type="match status" value="1"/>
</dbReference>
<dbReference type="EMBL" id="VUMB01000041">
    <property type="protein sequence ID" value="MSS41593.1"/>
    <property type="molecule type" value="Genomic_DNA"/>
</dbReference>
<dbReference type="GO" id="GO:0005886">
    <property type="term" value="C:plasma membrane"/>
    <property type="evidence" value="ECO:0007669"/>
    <property type="project" value="TreeGrafter"/>
</dbReference>
<keyword evidence="4 5" id="KW-0472">Membrane</keyword>
<feature type="transmembrane region" description="Helical" evidence="5">
    <location>
        <begin position="129"/>
        <end position="148"/>
    </location>
</feature>
<comment type="caution">
    <text evidence="7">The sequence shown here is derived from an EMBL/GenBank/DDBJ whole genome shotgun (WGS) entry which is preliminary data.</text>
</comment>
<proteinExistence type="predicted"/>
<feature type="domain" description="Sodium/calcium exchanger membrane region" evidence="6">
    <location>
        <begin position="178"/>
        <end position="314"/>
    </location>
</feature>
<dbReference type="GO" id="GO:0008273">
    <property type="term" value="F:calcium, potassium:sodium antiporter activity"/>
    <property type="evidence" value="ECO:0007669"/>
    <property type="project" value="TreeGrafter"/>
</dbReference>
<dbReference type="GO" id="GO:0005262">
    <property type="term" value="F:calcium channel activity"/>
    <property type="evidence" value="ECO:0007669"/>
    <property type="project" value="TreeGrafter"/>
</dbReference>
<evidence type="ECO:0000256" key="5">
    <source>
        <dbReference type="SAM" id="Phobius"/>
    </source>
</evidence>
<dbReference type="RefSeq" id="WP_009248736.1">
    <property type="nucleotide sequence ID" value="NZ_AP024846.1"/>
</dbReference>
<dbReference type="InterPro" id="IPR004481">
    <property type="entry name" value="K/Na/Ca-exchanger"/>
</dbReference>
<comment type="subcellular location">
    <subcellularLocation>
        <location evidence="1">Membrane</location>
        <topology evidence="1">Multi-pass membrane protein</topology>
    </subcellularLocation>
</comment>
<evidence type="ECO:0000256" key="4">
    <source>
        <dbReference type="ARBA" id="ARBA00023136"/>
    </source>
</evidence>
<feature type="transmembrane region" description="Helical" evidence="5">
    <location>
        <begin position="169"/>
        <end position="189"/>
    </location>
</feature>
<reference evidence="7 8" key="1">
    <citation type="submission" date="2019-08" db="EMBL/GenBank/DDBJ databases">
        <title>In-depth cultivation of the pig gut microbiome towards novel bacterial diversity and tailored functional studies.</title>
        <authorList>
            <person name="Wylensek D."/>
            <person name="Hitch T.C.A."/>
            <person name="Clavel T."/>
        </authorList>
    </citation>
    <scope>NUCLEOTIDE SEQUENCE [LARGE SCALE GENOMIC DNA]</scope>
    <source>
        <strain evidence="7 8">BL-389-WT-3D</strain>
    </source>
</reference>
<dbReference type="AlphaFoldDB" id="A0A844F7K3"/>
<feature type="transmembrane region" description="Helical" evidence="5">
    <location>
        <begin position="243"/>
        <end position="267"/>
    </location>
</feature>
<evidence type="ECO:0000313" key="8">
    <source>
        <dbReference type="Proteomes" id="UP000462363"/>
    </source>
</evidence>
<evidence type="ECO:0000256" key="2">
    <source>
        <dbReference type="ARBA" id="ARBA00022692"/>
    </source>
</evidence>
<dbReference type="InterPro" id="IPR044880">
    <property type="entry name" value="NCX_ion-bd_dom_sf"/>
</dbReference>
<feature type="transmembrane region" description="Helical" evidence="5">
    <location>
        <begin position="102"/>
        <end position="123"/>
    </location>
</feature>
<evidence type="ECO:0000256" key="3">
    <source>
        <dbReference type="ARBA" id="ARBA00022989"/>
    </source>
</evidence>
<dbReference type="PANTHER" id="PTHR10846">
    <property type="entry name" value="SODIUM/POTASSIUM/CALCIUM EXCHANGER"/>
    <property type="match status" value="1"/>
</dbReference>
<feature type="transmembrane region" description="Helical" evidence="5">
    <location>
        <begin position="70"/>
        <end position="93"/>
    </location>
</feature>
<dbReference type="Proteomes" id="UP000462363">
    <property type="component" value="Unassembled WGS sequence"/>
</dbReference>
<name>A0A844F7K3_CLOSV</name>
<feature type="transmembrane region" description="Helical" evidence="5">
    <location>
        <begin position="273"/>
        <end position="291"/>
    </location>
</feature>
<keyword evidence="2 5" id="KW-0812">Transmembrane</keyword>
<feature type="transmembrane region" description="Helical" evidence="5">
    <location>
        <begin position="6"/>
        <end position="25"/>
    </location>
</feature>
<organism evidence="7 8">
    <name type="scientific">Clostridium scindens (strain JCM 10418 / VPI 12708)</name>
    <dbReference type="NCBI Taxonomy" id="29347"/>
    <lineage>
        <taxon>Bacteria</taxon>
        <taxon>Bacillati</taxon>
        <taxon>Bacillota</taxon>
        <taxon>Clostridia</taxon>
        <taxon>Lachnospirales</taxon>
        <taxon>Lachnospiraceae</taxon>
    </lineage>
</organism>
<feature type="transmembrane region" description="Helical" evidence="5">
    <location>
        <begin position="298"/>
        <end position="315"/>
    </location>
</feature>
<feature type="transmembrane region" description="Helical" evidence="5">
    <location>
        <begin position="209"/>
        <end position="231"/>
    </location>
</feature>
<evidence type="ECO:0000313" key="7">
    <source>
        <dbReference type="EMBL" id="MSS41593.1"/>
    </source>
</evidence>
<evidence type="ECO:0000259" key="6">
    <source>
        <dbReference type="Pfam" id="PF01699"/>
    </source>
</evidence>